<keyword evidence="4" id="KW-0249">Electron transport</keyword>
<keyword evidence="12" id="KW-1185">Reference proteome</keyword>
<dbReference type="PANTHER" id="PTHR37424">
    <property type="entry name" value="BACTERIOFERRITIN-ASSOCIATED FERREDOXIN"/>
    <property type="match status" value="1"/>
</dbReference>
<evidence type="ECO:0000256" key="8">
    <source>
        <dbReference type="ARBA" id="ARBA00039386"/>
    </source>
</evidence>
<dbReference type="CDD" id="cd19945">
    <property type="entry name" value="Fer2_BFD"/>
    <property type="match status" value="1"/>
</dbReference>
<evidence type="ECO:0000256" key="2">
    <source>
        <dbReference type="ARBA" id="ARBA00022714"/>
    </source>
</evidence>
<keyword evidence="3" id="KW-0479">Metal-binding</keyword>
<dbReference type="EMBL" id="BMXY01000002">
    <property type="protein sequence ID" value="GGZ65015.1"/>
    <property type="molecule type" value="Genomic_DNA"/>
</dbReference>
<evidence type="ECO:0000256" key="7">
    <source>
        <dbReference type="ARBA" id="ARBA00034078"/>
    </source>
</evidence>
<proteinExistence type="inferred from homology"/>
<evidence type="ECO:0000256" key="5">
    <source>
        <dbReference type="ARBA" id="ARBA00023004"/>
    </source>
</evidence>
<dbReference type="Proteomes" id="UP000643403">
    <property type="component" value="Unassembled WGS sequence"/>
</dbReference>
<sequence length="67" mass="7216">MYVCICNGVTDRDIRQAAEAGCRTMTELTMRTGAGANCGSCIEMATQLLDETHARRELPLPVLSQAA</sequence>
<dbReference type="PANTHER" id="PTHR37424:SF1">
    <property type="entry name" value="BACTERIOFERRITIN-ASSOCIATED FERREDOXIN"/>
    <property type="match status" value="1"/>
</dbReference>
<name>A0ABQ3C290_9GAMM</name>
<dbReference type="InterPro" id="IPR052371">
    <property type="entry name" value="BFD-associated_ferredoxin"/>
</dbReference>
<gene>
    <name evidence="11" type="ORF">GCM10008101_18450</name>
</gene>
<evidence type="ECO:0000256" key="1">
    <source>
        <dbReference type="ARBA" id="ARBA00022448"/>
    </source>
</evidence>
<reference evidence="12" key="1">
    <citation type="journal article" date="2019" name="Int. J. Syst. Evol. Microbiol.">
        <title>The Global Catalogue of Microorganisms (GCM) 10K type strain sequencing project: providing services to taxonomists for standard genome sequencing and annotation.</title>
        <authorList>
            <consortium name="The Broad Institute Genomics Platform"/>
            <consortium name="The Broad Institute Genome Sequencing Center for Infectious Disease"/>
            <person name="Wu L."/>
            <person name="Ma J."/>
        </authorList>
    </citation>
    <scope>NUCLEOTIDE SEQUENCE [LARGE SCALE GENOMIC DNA]</scope>
    <source>
        <strain evidence="12">KCTC 22558</strain>
    </source>
</reference>
<accession>A0ABQ3C290</accession>
<comment type="similarity">
    <text evidence="9">Belongs to the Bfd family.</text>
</comment>
<comment type="caution">
    <text evidence="11">The sequence shown here is derived from an EMBL/GenBank/DDBJ whole genome shotgun (WGS) entry which is preliminary data.</text>
</comment>
<feature type="domain" description="BFD-like [2Fe-2S]-binding" evidence="10">
    <location>
        <begin position="2"/>
        <end position="51"/>
    </location>
</feature>
<evidence type="ECO:0000259" key="10">
    <source>
        <dbReference type="Pfam" id="PF04324"/>
    </source>
</evidence>
<keyword evidence="2" id="KW-0001">2Fe-2S</keyword>
<dbReference type="Gene3D" id="1.10.10.1100">
    <property type="entry name" value="BFD-like [2Fe-2S]-binding domain"/>
    <property type="match status" value="1"/>
</dbReference>
<keyword evidence="1" id="KW-0813">Transport</keyword>
<protein>
    <recommendedName>
        <fullName evidence="8">Bacterioferritin-associated ferredoxin</fullName>
    </recommendedName>
</protein>
<dbReference type="InterPro" id="IPR041854">
    <property type="entry name" value="BFD-like_2Fe2S-bd_dom_sf"/>
</dbReference>
<keyword evidence="6" id="KW-0411">Iron-sulfur</keyword>
<evidence type="ECO:0000256" key="9">
    <source>
        <dbReference type="ARBA" id="ARBA00046332"/>
    </source>
</evidence>
<organism evidence="11 12">
    <name type="scientific">Cognatilysobacter xinjiangensis</name>
    <dbReference type="NCBI Taxonomy" id="546892"/>
    <lineage>
        <taxon>Bacteria</taxon>
        <taxon>Pseudomonadati</taxon>
        <taxon>Pseudomonadota</taxon>
        <taxon>Gammaproteobacteria</taxon>
        <taxon>Lysobacterales</taxon>
        <taxon>Lysobacteraceae</taxon>
        <taxon>Cognatilysobacter</taxon>
    </lineage>
</organism>
<keyword evidence="5" id="KW-0408">Iron</keyword>
<dbReference type="Pfam" id="PF04324">
    <property type="entry name" value="Fer2_BFD"/>
    <property type="match status" value="1"/>
</dbReference>
<comment type="cofactor">
    <cofactor evidence="7">
        <name>[2Fe-2S] cluster</name>
        <dbReference type="ChEBI" id="CHEBI:190135"/>
    </cofactor>
</comment>
<evidence type="ECO:0000313" key="12">
    <source>
        <dbReference type="Proteomes" id="UP000643403"/>
    </source>
</evidence>
<evidence type="ECO:0000313" key="11">
    <source>
        <dbReference type="EMBL" id="GGZ65015.1"/>
    </source>
</evidence>
<dbReference type="RefSeq" id="WP_189449210.1">
    <property type="nucleotide sequence ID" value="NZ_BMXY01000002.1"/>
</dbReference>
<evidence type="ECO:0000256" key="3">
    <source>
        <dbReference type="ARBA" id="ARBA00022723"/>
    </source>
</evidence>
<dbReference type="InterPro" id="IPR007419">
    <property type="entry name" value="BFD-like_2Fe2S-bd_dom"/>
</dbReference>
<evidence type="ECO:0000256" key="4">
    <source>
        <dbReference type="ARBA" id="ARBA00022982"/>
    </source>
</evidence>
<evidence type="ECO:0000256" key="6">
    <source>
        <dbReference type="ARBA" id="ARBA00023014"/>
    </source>
</evidence>